<reference evidence="3 4" key="1">
    <citation type="submission" date="2016-10" db="EMBL/GenBank/DDBJ databases">
        <authorList>
            <person name="de Groot N.N."/>
        </authorList>
    </citation>
    <scope>NUCLEOTIDE SEQUENCE [LARGE SCALE GENOMIC DNA]</scope>
    <source>
        <strain>J11</strain>
        <strain evidence="4">PG 39</strain>
    </source>
</reference>
<dbReference type="RefSeq" id="WP_092284021.1">
    <property type="nucleotide sequence ID" value="NZ_FOPJ01000002.1"/>
</dbReference>
<gene>
    <name evidence="3" type="ORF">SAMN05660282_00471</name>
</gene>
<dbReference type="EMBL" id="FOPJ01000002">
    <property type="protein sequence ID" value="SFG28115.1"/>
    <property type="molecule type" value="Genomic_DNA"/>
</dbReference>
<proteinExistence type="predicted"/>
<accession>A0A1I2QHR0</accession>
<evidence type="ECO:0000256" key="2">
    <source>
        <dbReference type="SAM" id="Phobius"/>
    </source>
</evidence>
<evidence type="ECO:0000313" key="3">
    <source>
        <dbReference type="EMBL" id="SFG28115.1"/>
    </source>
</evidence>
<keyword evidence="2" id="KW-0812">Transmembrane</keyword>
<dbReference type="Proteomes" id="UP000199065">
    <property type="component" value="Unassembled WGS sequence"/>
</dbReference>
<protein>
    <submittedName>
        <fullName evidence="3">Uncharacterized protein</fullName>
    </submittedName>
</protein>
<keyword evidence="4" id="KW-1185">Reference proteome</keyword>
<sequence length="292" mass="33198">MAFTDLGWWTAERLVAAANLGLFILAVFTAAAALIAIHQTKKIIKQNEEAQTEAAMATLKSQNQQEEYNRLAAKSVKLQAESVERTNRPMMTARYLPPQHEASFLDIEIDNAGRSIAHDVQVKFDPPLPQPNLEKLNKNCKNGDYYVPLVELTQRAFEGRVFQTWVPGQKITAPLWVDHKDYIFGDPAGFSAEGVPASQLVHISYKDAIGKEYQDSFALDPGIWAGKLFPQSEMNKQRKVLKQMAGYLSGIEEQVKLFVNRTTSASQKELEREEKKQRIIENDRRRREMFNE</sequence>
<organism evidence="3 4">
    <name type="scientific">Corynebacterium spheniscorum</name>
    <dbReference type="NCBI Taxonomy" id="185761"/>
    <lineage>
        <taxon>Bacteria</taxon>
        <taxon>Bacillati</taxon>
        <taxon>Actinomycetota</taxon>
        <taxon>Actinomycetes</taxon>
        <taxon>Mycobacteriales</taxon>
        <taxon>Corynebacteriaceae</taxon>
        <taxon>Corynebacterium</taxon>
    </lineage>
</organism>
<evidence type="ECO:0000313" key="4">
    <source>
        <dbReference type="Proteomes" id="UP000199065"/>
    </source>
</evidence>
<feature type="coiled-coil region" evidence="1">
    <location>
        <begin position="45"/>
        <end position="81"/>
    </location>
</feature>
<dbReference type="OrthoDB" id="3700439at2"/>
<keyword evidence="2" id="KW-1133">Transmembrane helix</keyword>
<name>A0A1I2QHR0_9CORY</name>
<evidence type="ECO:0000256" key="1">
    <source>
        <dbReference type="SAM" id="Coils"/>
    </source>
</evidence>
<feature type="transmembrane region" description="Helical" evidence="2">
    <location>
        <begin position="14"/>
        <end position="37"/>
    </location>
</feature>
<keyword evidence="1" id="KW-0175">Coiled coil</keyword>
<keyword evidence="2" id="KW-0472">Membrane</keyword>
<dbReference type="AlphaFoldDB" id="A0A1I2QHR0"/>